<proteinExistence type="inferred from homology"/>
<dbReference type="CDD" id="cd03801">
    <property type="entry name" value="GT4_PimA-like"/>
    <property type="match status" value="1"/>
</dbReference>
<dbReference type="Pfam" id="PF00534">
    <property type="entry name" value="Glycos_transf_1"/>
    <property type="match status" value="1"/>
</dbReference>
<reference evidence="5 6" key="1">
    <citation type="journal article" date="2020" name="Syst. Appl. Microbiol.">
        <title>Arthrospiribacter ruber gen. nov., sp. nov., a novel bacterium isolated from Arthrospira cultures.</title>
        <authorList>
            <person name="Waleron M."/>
            <person name="Misztak A."/>
            <person name="Waleron M.M."/>
            <person name="Furmaniak M."/>
            <person name="Mrozik A."/>
            <person name="Waleron K."/>
        </authorList>
    </citation>
    <scope>NUCLEOTIDE SEQUENCE [LARGE SCALE GENOMIC DNA]</scope>
    <source>
        <strain evidence="5 6">DPMB0001</strain>
    </source>
</reference>
<gene>
    <name evidence="5" type="ORF">EGN73_10140</name>
</gene>
<accession>A0A951MEV1</accession>
<sequence>MVKPKALIVAPSFQSFILQDLKALSEKYDLTINHYNWKKKELAPIYLIRQFFHLLVNVPQSRFIIIHFGGYWSFFPTLLGKVFGKPSYIILHGTDCASIPELNYGSLRIPLLKFFCKFSYDWATLLLPVSSSLVRHSNEFYRQTPPLSSGFAHHFPELKTPYQIIPNGFEVEFWKTPSGNQRKEGSFLAVLSAEQYILKGVDLIVELAKRFPENTFKIAGFDKPIRQQNPSPNLEFLGKLSPSAMRSAYQQSSFYFQLSVFEGFGCALCEAMLSGCIPIVSSVNELPHIVGNFGYILGKRDSNQLEKIIRKALSSPPSAEDRIAVRQRIESLFPFEYRKKRLLEVLPK</sequence>
<evidence type="ECO:0000313" key="6">
    <source>
        <dbReference type="Proteomes" id="UP000727490"/>
    </source>
</evidence>
<comment type="similarity">
    <text evidence="1">Belongs to the glycosyltransferase group 1 family. Glycosyltransferase 4 subfamily.</text>
</comment>
<keyword evidence="3" id="KW-0808">Transferase</keyword>
<comment type="caution">
    <text evidence="5">The sequence shown here is derived from an EMBL/GenBank/DDBJ whole genome shotgun (WGS) entry which is preliminary data.</text>
</comment>
<dbReference type="InterPro" id="IPR001296">
    <property type="entry name" value="Glyco_trans_1"/>
</dbReference>
<dbReference type="AlphaFoldDB" id="A0A951MEV1"/>
<dbReference type="Proteomes" id="UP000727490">
    <property type="component" value="Unassembled WGS sequence"/>
</dbReference>
<dbReference type="EMBL" id="RPHB01000004">
    <property type="protein sequence ID" value="MBW3468171.1"/>
    <property type="molecule type" value="Genomic_DNA"/>
</dbReference>
<evidence type="ECO:0000256" key="1">
    <source>
        <dbReference type="ARBA" id="ARBA00009481"/>
    </source>
</evidence>
<evidence type="ECO:0000256" key="3">
    <source>
        <dbReference type="ARBA" id="ARBA00022679"/>
    </source>
</evidence>
<dbReference type="RefSeq" id="WP_219289045.1">
    <property type="nucleotide sequence ID" value="NZ_RPHB01000004.1"/>
</dbReference>
<protein>
    <submittedName>
        <fullName evidence="5">Glycosyltransferase</fullName>
    </submittedName>
</protein>
<evidence type="ECO:0000256" key="2">
    <source>
        <dbReference type="ARBA" id="ARBA00022676"/>
    </source>
</evidence>
<dbReference type="GO" id="GO:0016757">
    <property type="term" value="F:glycosyltransferase activity"/>
    <property type="evidence" value="ECO:0007669"/>
    <property type="project" value="UniProtKB-KW"/>
</dbReference>
<feature type="domain" description="Glycosyl transferase family 1" evidence="4">
    <location>
        <begin position="180"/>
        <end position="321"/>
    </location>
</feature>
<keyword evidence="2" id="KW-0328">Glycosyltransferase</keyword>
<name>A0A951MEV1_9BACT</name>
<dbReference type="PANTHER" id="PTHR12526">
    <property type="entry name" value="GLYCOSYLTRANSFERASE"/>
    <property type="match status" value="1"/>
</dbReference>
<evidence type="ECO:0000259" key="4">
    <source>
        <dbReference type="Pfam" id="PF00534"/>
    </source>
</evidence>
<organism evidence="5 6">
    <name type="scientific">Arthrospiribacter ruber</name>
    <dbReference type="NCBI Taxonomy" id="2487934"/>
    <lineage>
        <taxon>Bacteria</taxon>
        <taxon>Pseudomonadati</taxon>
        <taxon>Bacteroidota</taxon>
        <taxon>Cytophagia</taxon>
        <taxon>Cytophagales</taxon>
        <taxon>Cyclobacteriaceae</taxon>
        <taxon>Arthrospiribacter</taxon>
    </lineage>
</organism>
<evidence type="ECO:0000313" key="5">
    <source>
        <dbReference type="EMBL" id="MBW3468171.1"/>
    </source>
</evidence>
<dbReference type="PANTHER" id="PTHR12526:SF640">
    <property type="entry name" value="COLANIC ACID BIOSYNTHESIS GLYCOSYLTRANSFERASE WCAL-RELATED"/>
    <property type="match status" value="1"/>
</dbReference>
<keyword evidence="6" id="KW-1185">Reference proteome</keyword>